<dbReference type="SUPFAM" id="SSF51004">
    <property type="entry name" value="C-terminal (heme d1) domain of cytochrome cd1-nitrite reductase"/>
    <property type="match status" value="1"/>
</dbReference>
<dbReference type="PANTHER" id="PTHR47197">
    <property type="entry name" value="PROTEIN NIRF"/>
    <property type="match status" value="1"/>
</dbReference>
<gene>
    <name evidence="2" type="ORF">UV10_C0006G0002</name>
</gene>
<comment type="caution">
    <text evidence="2">The sequence shown here is derived from an EMBL/GenBank/DDBJ whole genome shotgun (WGS) entry which is preliminary data.</text>
</comment>
<keyword evidence="1" id="KW-0472">Membrane</keyword>
<evidence type="ECO:0000313" key="2">
    <source>
        <dbReference type="EMBL" id="KKS46194.1"/>
    </source>
</evidence>
<dbReference type="InterPro" id="IPR051200">
    <property type="entry name" value="Host-pathogen_enzymatic-act"/>
</dbReference>
<evidence type="ECO:0000313" key="3">
    <source>
        <dbReference type="Proteomes" id="UP000034951"/>
    </source>
</evidence>
<dbReference type="EMBL" id="LCDE01000006">
    <property type="protein sequence ID" value="KKS46194.1"/>
    <property type="molecule type" value="Genomic_DNA"/>
</dbReference>
<accession>A0A0G0ZC12</accession>
<dbReference type="PANTHER" id="PTHR47197:SF3">
    <property type="entry name" value="DIHYDRO-HEME D1 DEHYDROGENASE"/>
    <property type="match status" value="1"/>
</dbReference>
<dbReference type="InterPro" id="IPR011045">
    <property type="entry name" value="N2O_reductase_N"/>
</dbReference>
<dbReference type="InterPro" id="IPR015943">
    <property type="entry name" value="WD40/YVTN_repeat-like_dom_sf"/>
</dbReference>
<dbReference type="SUPFAM" id="SSF50974">
    <property type="entry name" value="Nitrous oxide reductase, N-terminal domain"/>
    <property type="match status" value="1"/>
</dbReference>
<sequence length="726" mass="80680">MDFFKNFWVRIVIIIIFLTLAAFGGWYWFANIYQKSAVNFYPSKISFSVDENTAYISAFQKLGIYDASSGKLSLQNASFSNDVEIISGSDGKIYVADLNQNIVYIYIGDKQEAAIDVGAMPRFLFLNDKTGRLFVYNRGSRDINIIDTENYKILSTIKIDLDINGGVLDEKSNLLYLADTNGNDLIVIDGETFKVSKSLKVGPNPYASFPAAFDADIQRLYLISQGDNKLWVIDTGAGKVLDNIAAPKGTGEMTLNQQKLYIANPNDHTVFVFDTKDLSTKKMSLSPLLYPQKALADEKNGRIYVYSQSRVNEITVLDMDGKVVKNIPIGYPLSDFKFSEKTSTVYALSRAGGFMLTIKNGKEKFIYKKPEIVETKLNWPNNVTVGGSKTFYVLNDFSNSYLAFEPEILKLNGELTLGGGPYSTIFTADPKGGTYIINKGIKELWHLNPTHLGIISVMKKIPIKENIISGTALYSAKKIYLATDSSIIVVDAKKDEVIKTIDIKGRPTIVGADQERDKIFVNIDNKSLAVIDGNSDAVENSLKIDIGRVLFDKTNSRIYVLGSDKKSLSAIDSANLKVVGQTNLDDSYNEMVVAPWVKKIYLLNSGKNKLSVLNSSLKKITTVDINESLKGVSAPQATTIYPDEKTNKIFLAHRYGQITVVDAVLDKIIATINLPYAANPTSLKTDPENNRLYVANKWLNQVQVYSLTDYTLMAEIDAQGNTHWLK</sequence>
<protein>
    <recommendedName>
        <fullName evidence="4">40-residue YVTN family beta-propeller repeat protein</fullName>
    </recommendedName>
</protein>
<dbReference type="Proteomes" id="UP000034951">
    <property type="component" value="Unassembled WGS sequence"/>
</dbReference>
<dbReference type="AlphaFoldDB" id="A0A0G0ZC12"/>
<name>A0A0G0ZC12_9BACT</name>
<keyword evidence="1" id="KW-1133">Transmembrane helix</keyword>
<dbReference type="InterPro" id="IPR011048">
    <property type="entry name" value="Haem_d1_sf"/>
</dbReference>
<evidence type="ECO:0008006" key="4">
    <source>
        <dbReference type="Google" id="ProtNLM"/>
    </source>
</evidence>
<feature type="transmembrane region" description="Helical" evidence="1">
    <location>
        <begin position="7"/>
        <end position="29"/>
    </location>
</feature>
<organism evidence="2 3">
    <name type="scientific">Candidatus Azambacteria bacterium GW2011_GWA1_42_19</name>
    <dbReference type="NCBI Taxonomy" id="1618609"/>
    <lineage>
        <taxon>Bacteria</taxon>
        <taxon>Candidatus Azamiibacteriota</taxon>
    </lineage>
</organism>
<evidence type="ECO:0000256" key="1">
    <source>
        <dbReference type="SAM" id="Phobius"/>
    </source>
</evidence>
<reference evidence="2 3" key="1">
    <citation type="journal article" date="2015" name="Nature">
        <title>rRNA introns, odd ribosomes, and small enigmatic genomes across a large radiation of phyla.</title>
        <authorList>
            <person name="Brown C.T."/>
            <person name="Hug L.A."/>
            <person name="Thomas B.C."/>
            <person name="Sharon I."/>
            <person name="Castelle C.J."/>
            <person name="Singh A."/>
            <person name="Wilkins M.J."/>
            <person name="Williams K.H."/>
            <person name="Banfield J.F."/>
        </authorList>
    </citation>
    <scope>NUCLEOTIDE SEQUENCE [LARGE SCALE GENOMIC DNA]</scope>
</reference>
<proteinExistence type="predicted"/>
<dbReference type="Gene3D" id="2.130.10.10">
    <property type="entry name" value="YVTN repeat-like/Quinoprotein amine dehydrogenase"/>
    <property type="match status" value="4"/>
</dbReference>
<keyword evidence="1" id="KW-0812">Transmembrane</keyword>